<proteinExistence type="predicted"/>
<dbReference type="EMBL" id="CAJVPM010001884">
    <property type="protein sequence ID" value="CAG8475742.1"/>
    <property type="molecule type" value="Genomic_DNA"/>
</dbReference>
<protein>
    <submittedName>
        <fullName evidence="1">7204_t:CDS:1</fullName>
    </submittedName>
</protein>
<organism evidence="1 2">
    <name type="scientific">Scutellospora calospora</name>
    <dbReference type="NCBI Taxonomy" id="85575"/>
    <lineage>
        <taxon>Eukaryota</taxon>
        <taxon>Fungi</taxon>
        <taxon>Fungi incertae sedis</taxon>
        <taxon>Mucoromycota</taxon>
        <taxon>Glomeromycotina</taxon>
        <taxon>Glomeromycetes</taxon>
        <taxon>Diversisporales</taxon>
        <taxon>Gigasporaceae</taxon>
        <taxon>Scutellospora</taxon>
    </lineage>
</organism>
<evidence type="ECO:0000313" key="1">
    <source>
        <dbReference type="EMBL" id="CAG8475742.1"/>
    </source>
</evidence>
<comment type="caution">
    <text evidence="1">The sequence shown here is derived from an EMBL/GenBank/DDBJ whole genome shotgun (WGS) entry which is preliminary data.</text>
</comment>
<name>A0ACA9KJY6_9GLOM</name>
<evidence type="ECO:0000313" key="2">
    <source>
        <dbReference type="Proteomes" id="UP000789860"/>
    </source>
</evidence>
<gene>
    <name evidence="1" type="ORF">SCALOS_LOCUS2215</name>
</gene>
<dbReference type="Proteomes" id="UP000789860">
    <property type="component" value="Unassembled WGS sequence"/>
</dbReference>
<reference evidence="1" key="1">
    <citation type="submission" date="2021-06" db="EMBL/GenBank/DDBJ databases">
        <authorList>
            <person name="Kallberg Y."/>
            <person name="Tangrot J."/>
            <person name="Rosling A."/>
        </authorList>
    </citation>
    <scope>NUCLEOTIDE SEQUENCE</scope>
    <source>
        <strain evidence="1">AU212A</strain>
    </source>
</reference>
<sequence length="546" mass="62550">MTTNSLDNDKEEISEITCFISRFHIKTIIHSNVPVEYPSTSPEEIQYSMGGSGIHLIKKSLYFGNSQVYKEKRYCMGIKTCCFTDLSLINVEYNEVDVESSLWKRITESQNTEIIKSNTYIKYLAVKDNLCKFKDNNGTMCLRNPILYKSLITKDIYQWFIGCSIFIPQDLTTCPFIALVCVGTHNHPPLPPEKIPVDIKTNLQVLINQAVNKNNIITPRQIQSSNLIKAYFNLNNLSEIHQSLNSIDKLRIMVAKAYKNLYPYGQDILGVFHAVKINNPETKNYIHRIEWINLGLILIICILKEQAELLLNLKCFQINLSFKRIKGDLNEFEINTYNNENKLILSYCRIYTNVSSATDYKKLFSILFEVIEELTNNSINIYHIYNKGWECILGDLDAAQAKGLVKSIINALSQESVDLVLKEIEFSDEPNAKASRLKTSKRKAPIINNKRKKSHQETNSQMEYEVMAELETIVNVINSDNEIGEENKIIPQTTGNKENDPLLSIELEERKIALLECQVKARKEAAEAEAIELQNRQLRISLGLDI</sequence>
<keyword evidence="2" id="KW-1185">Reference proteome</keyword>
<accession>A0ACA9KJY6</accession>